<feature type="region of interest" description="Disordered" evidence="1">
    <location>
        <begin position="121"/>
        <end position="174"/>
    </location>
</feature>
<proteinExistence type="predicted"/>
<feature type="region of interest" description="Disordered" evidence="1">
    <location>
        <begin position="1"/>
        <end position="22"/>
    </location>
</feature>
<dbReference type="AlphaFoldDB" id="A0A8D8JQK3"/>
<protein>
    <submittedName>
        <fullName evidence="2">(northern house mosquito) hypothetical protein</fullName>
    </submittedName>
</protein>
<reference evidence="2" key="1">
    <citation type="submission" date="2021-05" db="EMBL/GenBank/DDBJ databases">
        <authorList>
            <person name="Alioto T."/>
            <person name="Alioto T."/>
            <person name="Gomez Garrido J."/>
        </authorList>
    </citation>
    <scope>NUCLEOTIDE SEQUENCE</scope>
</reference>
<name>A0A8D8JQK3_CULPI</name>
<sequence>MERSARNGRDLPGVAHLQRSTGKVVQNARFRAEGSVSSERLGPSAGTRDHAVATTSCPQLASVRPPLQATLGHSRTNIVVGNGQDQRSRHGATGYDHHHPGQLPGIRSNQHPRRFLRIHRTRRATLRHQSSNAKTEGVHPDRERSRHPDIDQRPVLDGQPNWTSARIPAGRSGR</sequence>
<evidence type="ECO:0000256" key="1">
    <source>
        <dbReference type="SAM" id="MobiDB-lite"/>
    </source>
</evidence>
<feature type="region of interest" description="Disordered" evidence="1">
    <location>
        <begin position="72"/>
        <end position="108"/>
    </location>
</feature>
<dbReference type="EMBL" id="HBUE01295324">
    <property type="protein sequence ID" value="CAG6576133.1"/>
    <property type="molecule type" value="Transcribed_RNA"/>
</dbReference>
<dbReference type="EMBL" id="HBUE01189514">
    <property type="protein sequence ID" value="CAG6524451.1"/>
    <property type="molecule type" value="Transcribed_RNA"/>
</dbReference>
<feature type="compositionally biased region" description="Basic and acidic residues" evidence="1">
    <location>
        <begin position="136"/>
        <end position="154"/>
    </location>
</feature>
<evidence type="ECO:0000313" key="2">
    <source>
        <dbReference type="EMBL" id="CAG6576133.1"/>
    </source>
</evidence>
<feature type="compositionally biased region" description="Polar residues" evidence="1">
    <location>
        <begin position="72"/>
        <end position="85"/>
    </location>
</feature>
<accession>A0A8D8JQK3</accession>
<organism evidence="2">
    <name type="scientific">Culex pipiens</name>
    <name type="common">House mosquito</name>
    <dbReference type="NCBI Taxonomy" id="7175"/>
    <lineage>
        <taxon>Eukaryota</taxon>
        <taxon>Metazoa</taxon>
        <taxon>Ecdysozoa</taxon>
        <taxon>Arthropoda</taxon>
        <taxon>Hexapoda</taxon>
        <taxon>Insecta</taxon>
        <taxon>Pterygota</taxon>
        <taxon>Neoptera</taxon>
        <taxon>Endopterygota</taxon>
        <taxon>Diptera</taxon>
        <taxon>Nematocera</taxon>
        <taxon>Culicoidea</taxon>
        <taxon>Culicidae</taxon>
        <taxon>Culicinae</taxon>
        <taxon>Culicini</taxon>
        <taxon>Culex</taxon>
        <taxon>Culex</taxon>
    </lineage>
</organism>
<feature type="region of interest" description="Disordered" evidence="1">
    <location>
        <begin position="31"/>
        <end position="50"/>
    </location>
</feature>